<evidence type="ECO:0000259" key="6">
    <source>
        <dbReference type="PROSITE" id="PS51898"/>
    </source>
</evidence>
<dbReference type="InterPro" id="IPR010998">
    <property type="entry name" value="Integrase_recombinase_N"/>
</dbReference>
<evidence type="ECO:0000256" key="1">
    <source>
        <dbReference type="ARBA" id="ARBA00008857"/>
    </source>
</evidence>
<dbReference type="Proteomes" id="UP000244792">
    <property type="component" value="Chromosome"/>
</dbReference>
<dbReference type="InterPro" id="IPR002104">
    <property type="entry name" value="Integrase_catalytic"/>
</dbReference>
<dbReference type="PROSITE" id="PS51898">
    <property type="entry name" value="TYR_RECOMBINASE"/>
    <property type="match status" value="1"/>
</dbReference>
<keyword evidence="4" id="KW-0233">DNA recombination</keyword>
<evidence type="ECO:0000256" key="3">
    <source>
        <dbReference type="ARBA" id="ARBA00023125"/>
    </source>
</evidence>
<dbReference type="InterPro" id="IPR011010">
    <property type="entry name" value="DNA_brk_join_enz"/>
</dbReference>
<dbReference type="PANTHER" id="PTHR30349">
    <property type="entry name" value="PHAGE INTEGRASE-RELATED"/>
    <property type="match status" value="1"/>
</dbReference>
<evidence type="ECO:0000256" key="5">
    <source>
        <dbReference type="PROSITE-ProRule" id="PRU01248"/>
    </source>
</evidence>
<keyword evidence="3 5" id="KW-0238">DNA-binding</keyword>
<dbReference type="Gene3D" id="1.10.150.130">
    <property type="match status" value="1"/>
</dbReference>
<evidence type="ECO:0000256" key="4">
    <source>
        <dbReference type="ARBA" id="ARBA00023172"/>
    </source>
</evidence>
<comment type="similarity">
    <text evidence="1">Belongs to the 'phage' integrase family.</text>
</comment>
<proteinExistence type="inferred from homology"/>
<dbReference type="RefSeq" id="WP_108308874.1">
    <property type="nucleotide sequence ID" value="NZ_CP020921.1"/>
</dbReference>
<organism evidence="8 9">
    <name type="scientific">Thermodesulfobium acidiphilum</name>
    <dbReference type="NCBI Taxonomy" id="1794699"/>
    <lineage>
        <taxon>Bacteria</taxon>
        <taxon>Pseudomonadati</taxon>
        <taxon>Thermodesulfobiota</taxon>
        <taxon>Thermodesulfobiia</taxon>
        <taxon>Thermodesulfobiales</taxon>
        <taxon>Thermodesulfobiaceae</taxon>
        <taxon>Thermodesulfobium</taxon>
    </lineage>
</organism>
<dbReference type="NCBIfam" id="NF040815">
    <property type="entry name" value="recomb_XerA_Arch"/>
    <property type="match status" value="1"/>
</dbReference>
<evidence type="ECO:0000259" key="7">
    <source>
        <dbReference type="PROSITE" id="PS51900"/>
    </source>
</evidence>
<keyword evidence="2" id="KW-0229">DNA integration</keyword>
<dbReference type="InterPro" id="IPR013762">
    <property type="entry name" value="Integrase-like_cat_sf"/>
</dbReference>
<evidence type="ECO:0000256" key="2">
    <source>
        <dbReference type="ARBA" id="ARBA00022908"/>
    </source>
</evidence>
<dbReference type="Gene3D" id="1.10.443.10">
    <property type="entry name" value="Intergrase catalytic core"/>
    <property type="match status" value="1"/>
</dbReference>
<dbReference type="EMBL" id="CP020921">
    <property type="protein sequence ID" value="AWB10042.1"/>
    <property type="molecule type" value="Genomic_DNA"/>
</dbReference>
<dbReference type="KEGG" id="taci:TDSAC_0669"/>
<keyword evidence="9" id="KW-1185">Reference proteome</keyword>
<feature type="domain" description="Tyr recombinase" evidence="6">
    <location>
        <begin position="111"/>
        <end position="290"/>
    </location>
</feature>
<dbReference type="PANTHER" id="PTHR30349:SF41">
    <property type="entry name" value="INTEGRASE_RECOMBINASE PROTEIN MJ0367-RELATED"/>
    <property type="match status" value="1"/>
</dbReference>
<dbReference type="InterPro" id="IPR004107">
    <property type="entry name" value="Integrase_SAM-like_N"/>
</dbReference>
<dbReference type="AlphaFoldDB" id="A0A2R4VZV4"/>
<protein>
    <submittedName>
        <fullName evidence="8">Integrase/recombinase XerD</fullName>
    </submittedName>
</protein>
<gene>
    <name evidence="8" type="ORF">TDSAC_0669</name>
</gene>
<name>A0A2R4VZV4_THEAF</name>
<dbReference type="PROSITE" id="PS51900">
    <property type="entry name" value="CB"/>
    <property type="match status" value="1"/>
</dbReference>
<dbReference type="GO" id="GO:0003677">
    <property type="term" value="F:DNA binding"/>
    <property type="evidence" value="ECO:0007669"/>
    <property type="project" value="UniProtKB-UniRule"/>
</dbReference>
<feature type="domain" description="Core-binding (CB)" evidence="7">
    <location>
        <begin position="7"/>
        <end position="91"/>
    </location>
</feature>
<evidence type="ECO:0000313" key="9">
    <source>
        <dbReference type="Proteomes" id="UP000244792"/>
    </source>
</evidence>
<dbReference type="InterPro" id="IPR050090">
    <property type="entry name" value="Tyrosine_recombinase_XerCD"/>
</dbReference>
<sequence>MQSFILQEGSEALNAFVSYLFFIRGYSENTVNSYRSDVKSFFDVVKDKVSDIADIEKLLLYYSNHLISNNYKASSLERKLVAIKQFFIFSFQEGYYKGKIPDIVLPKKEKRLPFFLSREDVLNIFNFVSNSKPFTIRDLLIFKMLYFTGMRISELLNLKINSVNFETMDIRVFGKGSKERIIPFHHDILDLFNSYLIFRQENLKPKCENIFVNSKGRPLSRQYIWKMCRKVGNFLNLELHPHIFRHSLATHLLSGGASIKTIQEILGHESISTTQIYTHLVYEELKREYLRAFKNFDIDINPINKL</sequence>
<reference evidence="8 9" key="1">
    <citation type="submission" date="2017-04" db="EMBL/GenBank/DDBJ databases">
        <title>Genomic insights into metabolism of Thermodesulfobium acidiphilum.</title>
        <authorList>
            <person name="Toshchakov S.V."/>
            <person name="Frolov E.N."/>
            <person name="Kublanov I.V."/>
            <person name="Samarov N.I."/>
            <person name="Novikov A."/>
            <person name="Lebedinsky A.V."/>
            <person name="Bonch-Osmolovskaya E.A."/>
            <person name="Chernyh N.A."/>
        </authorList>
    </citation>
    <scope>NUCLEOTIDE SEQUENCE [LARGE SCALE GENOMIC DNA]</scope>
    <source>
        <strain evidence="8 9">3127-1</strain>
    </source>
</reference>
<dbReference type="GO" id="GO:0006310">
    <property type="term" value="P:DNA recombination"/>
    <property type="evidence" value="ECO:0007669"/>
    <property type="project" value="UniProtKB-KW"/>
</dbReference>
<dbReference type="Pfam" id="PF00589">
    <property type="entry name" value="Phage_integrase"/>
    <property type="match status" value="1"/>
</dbReference>
<dbReference type="Pfam" id="PF02899">
    <property type="entry name" value="Phage_int_SAM_1"/>
    <property type="match status" value="1"/>
</dbReference>
<evidence type="ECO:0000313" key="8">
    <source>
        <dbReference type="EMBL" id="AWB10042.1"/>
    </source>
</evidence>
<dbReference type="SUPFAM" id="SSF56349">
    <property type="entry name" value="DNA breaking-rejoining enzymes"/>
    <property type="match status" value="1"/>
</dbReference>
<accession>A0A2R4VZV4</accession>
<dbReference type="GO" id="GO:0015074">
    <property type="term" value="P:DNA integration"/>
    <property type="evidence" value="ECO:0007669"/>
    <property type="project" value="UniProtKB-KW"/>
</dbReference>
<dbReference type="InterPro" id="IPR044068">
    <property type="entry name" value="CB"/>
</dbReference>
<dbReference type="OrthoDB" id="9785687at2"/>